<feature type="region of interest" description="Disordered" evidence="1">
    <location>
        <begin position="1"/>
        <end position="106"/>
    </location>
</feature>
<accession>A0A0F4GAF3</accession>
<feature type="compositionally biased region" description="Basic residues" evidence="1">
    <location>
        <begin position="36"/>
        <end position="45"/>
    </location>
</feature>
<evidence type="ECO:0000256" key="1">
    <source>
        <dbReference type="SAM" id="MobiDB-lite"/>
    </source>
</evidence>
<feature type="compositionally biased region" description="Acidic residues" evidence="1">
    <location>
        <begin position="144"/>
        <end position="159"/>
    </location>
</feature>
<dbReference type="EMBL" id="LAFY01004161">
    <property type="protein sequence ID" value="KJX94361.1"/>
    <property type="molecule type" value="Genomic_DNA"/>
</dbReference>
<gene>
    <name evidence="2" type="ORF">TI39_contig4202g00017</name>
</gene>
<dbReference type="AlphaFoldDB" id="A0A0F4GAF3"/>
<dbReference type="OrthoDB" id="10488888at2759"/>
<proteinExistence type="predicted"/>
<evidence type="ECO:0000313" key="2">
    <source>
        <dbReference type="EMBL" id="KJX94361.1"/>
    </source>
</evidence>
<name>A0A0F4GAF3_9PEZI</name>
<evidence type="ECO:0000313" key="3">
    <source>
        <dbReference type="Proteomes" id="UP000033647"/>
    </source>
</evidence>
<feature type="region of interest" description="Disordered" evidence="1">
    <location>
        <begin position="118"/>
        <end position="159"/>
    </location>
</feature>
<dbReference type="Proteomes" id="UP000033647">
    <property type="component" value="Unassembled WGS sequence"/>
</dbReference>
<protein>
    <submittedName>
        <fullName evidence="2">Uncharacterized protein</fullName>
    </submittedName>
</protein>
<comment type="caution">
    <text evidence="2">The sequence shown here is derived from an EMBL/GenBank/DDBJ whole genome shotgun (WGS) entry which is preliminary data.</text>
</comment>
<sequence length="159" mass="16665">MDTDHSYGTRAKLNFGMGSTDSSKKESRKSPPPPSKKSKKTRMGNRARCTDQGTAAPAVATAATTSTGGIALPATSTQAVTPAAQPTTEATTPVDRRAGGLQYAPVDTSNQVLMNLPIRPSGSLRDRATQVPVKVQGTGVADSSEQESEEDEEEQDDSE</sequence>
<feature type="compositionally biased region" description="Low complexity" evidence="1">
    <location>
        <begin position="53"/>
        <end position="93"/>
    </location>
</feature>
<reference evidence="2 3" key="1">
    <citation type="submission" date="2015-03" db="EMBL/GenBank/DDBJ databases">
        <title>RNA-seq based gene annotation and comparative genomics of four Zymoseptoria species reveal species-specific pathogenicity related genes and transposable element activity.</title>
        <authorList>
            <person name="Grandaubert J."/>
            <person name="Bhattacharyya A."/>
            <person name="Stukenbrock E.H."/>
        </authorList>
    </citation>
    <scope>NUCLEOTIDE SEQUENCE [LARGE SCALE GENOMIC DNA]</scope>
    <source>
        <strain evidence="2 3">Zb18110</strain>
    </source>
</reference>
<organism evidence="2 3">
    <name type="scientific">Zymoseptoria brevis</name>
    <dbReference type="NCBI Taxonomy" id="1047168"/>
    <lineage>
        <taxon>Eukaryota</taxon>
        <taxon>Fungi</taxon>
        <taxon>Dikarya</taxon>
        <taxon>Ascomycota</taxon>
        <taxon>Pezizomycotina</taxon>
        <taxon>Dothideomycetes</taxon>
        <taxon>Dothideomycetidae</taxon>
        <taxon>Mycosphaerellales</taxon>
        <taxon>Mycosphaerellaceae</taxon>
        <taxon>Zymoseptoria</taxon>
    </lineage>
</organism>
<keyword evidence="3" id="KW-1185">Reference proteome</keyword>